<name>A4J5B8_DESRM</name>
<gene>
    <name evidence="2" type="ordered locus">Dred_1746</name>
</gene>
<protein>
    <recommendedName>
        <fullName evidence="4">TIGR04086 family membrane protein</fullName>
    </recommendedName>
</protein>
<dbReference type="InterPro" id="IPR023804">
    <property type="entry name" value="DUF3792_TM"/>
</dbReference>
<accession>A4J5B8</accession>
<evidence type="ECO:0000256" key="1">
    <source>
        <dbReference type="SAM" id="Phobius"/>
    </source>
</evidence>
<feature type="transmembrane region" description="Helical" evidence="1">
    <location>
        <begin position="78"/>
        <end position="101"/>
    </location>
</feature>
<dbReference type="RefSeq" id="WP_011878085.1">
    <property type="nucleotide sequence ID" value="NC_009253.1"/>
</dbReference>
<evidence type="ECO:0000313" key="2">
    <source>
        <dbReference type="EMBL" id="ABO50271.1"/>
    </source>
</evidence>
<keyword evidence="1" id="KW-0812">Transmembrane</keyword>
<evidence type="ECO:0000313" key="3">
    <source>
        <dbReference type="Proteomes" id="UP000001556"/>
    </source>
</evidence>
<dbReference type="AlphaFoldDB" id="A4J5B8"/>
<dbReference type="Proteomes" id="UP000001556">
    <property type="component" value="Chromosome"/>
</dbReference>
<proteinExistence type="predicted"/>
<keyword evidence="3" id="KW-1185">Reference proteome</keyword>
<dbReference type="OrthoDB" id="1787318at2"/>
<organism evidence="2 3">
    <name type="scientific">Desulforamulus reducens (strain ATCC BAA-1160 / DSM 100696 / MI-1)</name>
    <name type="common">Desulfotomaculum reducens</name>
    <dbReference type="NCBI Taxonomy" id="349161"/>
    <lineage>
        <taxon>Bacteria</taxon>
        <taxon>Bacillati</taxon>
        <taxon>Bacillota</taxon>
        <taxon>Clostridia</taxon>
        <taxon>Eubacteriales</taxon>
        <taxon>Peptococcaceae</taxon>
        <taxon>Desulforamulus</taxon>
    </lineage>
</organism>
<keyword evidence="1" id="KW-0472">Membrane</keyword>
<reference evidence="2 3" key="1">
    <citation type="submission" date="2007-03" db="EMBL/GenBank/DDBJ databases">
        <title>Complete sequence of Desulfotomaculum reducens MI-1.</title>
        <authorList>
            <consortium name="US DOE Joint Genome Institute"/>
            <person name="Copeland A."/>
            <person name="Lucas S."/>
            <person name="Lapidus A."/>
            <person name="Barry K."/>
            <person name="Detter J.C."/>
            <person name="Glavina del Rio T."/>
            <person name="Hammon N."/>
            <person name="Israni S."/>
            <person name="Dalin E."/>
            <person name="Tice H."/>
            <person name="Pitluck S."/>
            <person name="Sims D."/>
            <person name="Brettin T."/>
            <person name="Bruce D."/>
            <person name="Han C."/>
            <person name="Tapia R."/>
            <person name="Schmutz J."/>
            <person name="Larimer F."/>
            <person name="Land M."/>
            <person name="Hauser L."/>
            <person name="Kyrpides N."/>
            <person name="Kim E."/>
            <person name="Tebo B.M."/>
            <person name="Richardson P."/>
        </authorList>
    </citation>
    <scope>NUCLEOTIDE SEQUENCE [LARGE SCALE GENOMIC DNA]</scope>
    <source>
        <strain evidence="2 3">MI-1</strain>
    </source>
</reference>
<feature type="transmembrane region" description="Helical" evidence="1">
    <location>
        <begin position="50"/>
        <end position="71"/>
    </location>
</feature>
<dbReference type="KEGG" id="drm:Dred_1746"/>
<dbReference type="HOGENOM" id="CLU_149197_1_0_9"/>
<keyword evidence="1" id="KW-1133">Transmembrane helix</keyword>
<dbReference type="eggNOG" id="ENOG50337DJ">
    <property type="taxonomic scope" value="Bacteria"/>
</dbReference>
<dbReference type="EMBL" id="CP000612">
    <property type="protein sequence ID" value="ABO50271.1"/>
    <property type="molecule type" value="Genomic_DNA"/>
</dbReference>
<evidence type="ECO:0008006" key="4">
    <source>
        <dbReference type="Google" id="ProtNLM"/>
    </source>
</evidence>
<feature type="transmembrane region" description="Helical" evidence="1">
    <location>
        <begin position="24"/>
        <end position="44"/>
    </location>
</feature>
<feature type="transmembrane region" description="Helical" evidence="1">
    <location>
        <begin position="107"/>
        <end position="131"/>
    </location>
</feature>
<sequence length="133" mass="13826">MASFKQETPGTALFSFSSIYRGTLVALSFSLGFSILAGLAYYFTDIPENSMSWVAVVVLFASVFLGSGYAAKRARSKGLFNGLGVGLATFIVIWLMVGLFLPGKILFVGVLGKLVLTVVAGGLGGMLGVGLSS</sequence>
<dbReference type="Pfam" id="PF12670">
    <property type="entry name" value="DUF3792"/>
    <property type="match status" value="1"/>
</dbReference>
<dbReference type="NCBIfam" id="TIGR04086">
    <property type="entry name" value="TIGR04086_membr"/>
    <property type="match status" value="1"/>
</dbReference>